<organism evidence="2 3">
    <name type="scientific">Mycena rosella</name>
    <name type="common">Pink bonnet</name>
    <name type="synonym">Agaricus rosellus</name>
    <dbReference type="NCBI Taxonomy" id="1033263"/>
    <lineage>
        <taxon>Eukaryota</taxon>
        <taxon>Fungi</taxon>
        <taxon>Dikarya</taxon>
        <taxon>Basidiomycota</taxon>
        <taxon>Agaricomycotina</taxon>
        <taxon>Agaricomycetes</taxon>
        <taxon>Agaricomycetidae</taxon>
        <taxon>Agaricales</taxon>
        <taxon>Marasmiineae</taxon>
        <taxon>Mycenaceae</taxon>
        <taxon>Mycena</taxon>
    </lineage>
</organism>
<dbReference type="Proteomes" id="UP001221757">
    <property type="component" value="Unassembled WGS sequence"/>
</dbReference>
<reference evidence="2" key="1">
    <citation type="submission" date="2023-03" db="EMBL/GenBank/DDBJ databases">
        <title>Massive genome expansion in bonnet fungi (Mycena s.s.) driven by repeated elements and novel gene families across ecological guilds.</title>
        <authorList>
            <consortium name="Lawrence Berkeley National Laboratory"/>
            <person name="Harder C.B."/>
            <person name="Miyauchi S."/>
            <person name="Viragh M."/>
            <person name="Kuo A."/>
            <person name="Thoen E."/>
            <person name="Andreopoulos B."/>
            <person name="Lu D."/>
            <person name="Skrede I."/>
            <person name="Drula E."/>
            <person name="Henrissat B."/>
            <person name="Morin E."/>
            <person name="Kohler A."/>
            <person name="Barry K."/>
            <person name="LaButti K."/>
            <person name="Morin E."/>
            <person name="Salamov A."/>
            <person name="Lipzen A."/>
            <person name="Mereny Z."/>
            <person name="Hegedus B."/>
            <person name="Baldrian P."/>
            <person name="Stursova M."/>
            <person name="Weitz H."/>
            <person name="Taylor A."/>
            <person name="Grigoriev I.V."/>
            <person name="Nagy L.G."/>
            <person name="Martin F."/>
            <person name="Kauserud H."/>
        </authorList>
    </citation>
    <scope>NUCLEOTIDE SEQUENCE</scope>
    <source>
        <strain evidence="2">CBHHK067</strain>
    </source>
</reference>
<gene>
    <name evidence="2" type="ORF">B0H17DRAFT_1224669</name>
</gene>
<evidence type="ECO:0008006" key="4">
    <source>
        <dbReference type="Google" id="ProtNLM"/>
    </source>
</evidence>
<evidence type="ECO:0000313" key="2">
    <source>
        <dbReference type="EMBL" id="KAJ7704542.1"/>
    </source>
</evidence>
<keyword evidence="3" id="KW-1185">Reference proteome</keyword>
<feature type="region of interest" description="Disordered" evidence="1">
    <location>
        <begin position="1"/>
        <end position="24"/>
    </location>
</feature>
<evidence type="ECO:0000313" key="3">
    <source>
        <dbReference type="Proteomes" id="UP001221757"/>
    </source>
</evidence>
<proteinExistence type="predicted"/>
<dbReference type="EMBL" id="JARKIE010000010">
    <property type="protein sequence ID" value="KAJ7704542.1"/>
    <property type="molecule type" value="Genomic_DNA"/>
</dbReference>
<name>A0AAD7M796_MYCRO</name>
<dbReference type="AlphaFoldDB" id="A0AAD7M796"/>
<sequence>MTPRTGSEPGPGPTESTASERAADRARVERLEAQILELQHTLGALQQEKDLVQGRLDTYTYPVLTLPNEIVSEIFVNFLPVYPQRSPLSGPRSPALLAQICRKWRAIALETWTRGQIRRATKSRAKSWINKYPAWCLCVTMQFYPSPLPTIPVVVSFRPSPLSLIIRVHILILILGRRPLIPTVPRIYGNYRLYQWVRSLSSCNELNAVDVLDVREETKSGGERS</sequence>
<evidence type="ECO:0000256" key="1">
    <source>
        <dbReference type="SAM" id="MobiDB-lite"/>
    </source>
</evidence>
<protein>
    <recommendedName>
        <fullName evidence="4">F-box domain-containing protein</fullName>
    </recommendedName>
</protein>
<accession>A0AAD7M796</accession>
<comment type="caution">
    <text evidence="2">The sequence shown here is derived from an EMBL/GenBank/DDBJ whole genome shotgun (WGS) entry which is preliminary data.</text>
</comment>